<keyword evidence="1 3" id="KW-0547">Nucleotide-binding</keyword>
<keyword evidence="2 3" id="KW-0067">ATP-binding</keyword>
<evidence type="ECO:0000313" key="6">
    <source>
        <dbReference type="EMBL" id="OHV34493.1"/>
    </source>
</evidence>
<dbReference type="GO" id="GO:0005524">
    <property type="term" value="F:ATP binding"/>
    <property type="evidence" value="ECO:0007669"/>
    <property type="project" value="UniProtKB-UniRule"/>
</dbReference>
<keyword evidence="4" id="KW-0812">Transmembrane</keyword>
<dbReference type="PROSITE" id="PS50901">
    <property type="entry name" value="FTSK"/>
    <property type="match status" value="1"/>
</dbReference>
<evidence type="ECO:0000313" key="7">
    <source>
        <dbReference type="Proteomes" id="UP000179769"/>
    </source>
</evidence>
<dbReference type="AlphaFoldDB" id="A0A1S1QI93"/>
<evidence type="ECO:0000256" key="3">
    <source>
        <dbReference type="PROSITE-ProRule" id="PRU00289"/>
    </source>
</evidence>
<dbReference type="InterPro" id="IPR002543">
    <property type="entry name" value="FtsK_dom"/>
</dbReference>
<dbReference type="InterPro" id="IPR050206">
    <property type="entry name" value="FtsK/SpoIIIE/SftA"/>
</dbReference>
<dbReference type="EMBL" id="MAXA01000136">
    <property type="protein sequence ID" value="OHV34493.1"/>
    <property type="molecule type" value="Genomic_DNA"/>
</dbReference>
<dbReference type="InterPro" id="IPR027417">
    <property type="entry name" value="P-loop_NTPase"/>
</dbReference>
<dbReference type="SUPFAM" id="SSF52540">
    <property type="entry name" value="P-loop containing nucleoside triphosphate hydrolases"/>
    <property type="match status" value="1"/>
</dbReference>
<sequence length="522" mass="57289">MLVSRRVPLGISSEDTIGQALGKLTGWAVRNGLTGALRLVLRYPRTMLAVLSALLLIDRVGWVLPLLLACLLLLSALVWRLAHPESFRVWLGLRLRSWWLRWTRYAPRWGKLMRAHDLTVAPTAEVEAWPRILRVRTTGVTDSLLLRLRDGQSPEDLEAKVTPLSHALGSEDVRVRTVAPGRLWLDIRRRDLLAATIPALPVPVRPDLRRVEIGLREDGAPWLLRLLGTHVLLAGATEAGKGSVLQSIVRALAPLIASGVVELWGVDPKGGMELFPLRPMFTRYEDDSTKDMAGLLTDFATVTRERSANLKGTARKFTPSVATPFRLCIVDEFAFLSAYQPDHRLASQVDSAVQIICSQGRAPGSALLVAVQDPSKEVVPYRQLFPTRIALRMDEPTQVEMVLGPGARERGARCDEIPTWAHGTGYVKLDGRREPVRVRAAYPTDIDVTALAGAYPAPLALASTGRSLPTSAAATAPLLDLPAQYGEALGSSAYLDDDELDSAWAQFSQDFQRRNQSADSGL</sequence>
<accession>A0A1S1QI93</accession>
<dbReference type="Proteomes" id="UP000179769">
    <property type="component" value="Unassembled WGS sequence"/>
</dbReference>
<comment type="caution">
    <text evidence="6">The sequence shown here is derived from an EMBL/GenBank/DDBJ whole genome shotgun (WGS) entry which is preliminary data.</text>
</comment>
<reference evidence="7" key="1">
    <citation type="submission" date="2016-07" db="EMBL/GenBank/DDBJ databases">
        <title>Frankia sp. NRRL B-16219 Genome sequencing.</title>
        <authorList>
            <person name="Ghodhbane-Gtari F."/>
            <person name="Swanson E."/>
            <person name="Gueddou A."/>
            <person name="Louati M."/>
            <person name="Nouioui I."/>
            <person name="Hezbri K."/>
            <person name="Abebe-Akele F."/>
            <person name="Simpson S."/>
            <person name="Morris K."/>
            <person name="Thomas K."/>
            <person name="Gtari M."/>
            <person name="Tisa L.S."/>
        </authorList>
    </citation>
    <scope>NUCLEOTIDE SEQUENCE [LARGE SCALE GENOMIC DNA]</scope>
    <source>
        <strain evidence="7">NRRL B-16219</strain>
    </source>
</reference>
<feature type="binding site" evidence="3">
    <location>
        <begin position="235"/>
        <end position="242"/>
    </location>
    <ligand>
        <name>ATP</name>
        <dbReference type="ChEBI" id="CHEBI:30616"/>
    </ligand>
</feature>
<gene>
    <name evidence="6" type="ORF">BBK14_15365</name>
</gene>
<proteinExistence type="predicted"/>
<dbReference type="PANTHER" id="PTHR22683">
    <property type="entry name" value="SPORULATION PROTEIN RELATED"/>
    <property type="match status" value="1"/>
</dbReference>
<keyword evidence="7" id="KW-1185">Reference proteome</keyword>
<dbReference type="PANTHER" id="PTHR22683:SF41">
    <property type="entry name" value="DNA TRANSLOCASE FTSK"/>
    <property type="match status" value="1"/>
</dbReference>
<dbReference type="Pfam" id="PF01580">
    <property type="entry name" value="FtsK_SpoIIIE"/>
    <property type="match status" value="1"/>
</dbReference>
<evidence type="ECO:0000256" key="2">
    <source>
        <dbReference type="ARBA" id="ARBA00022840"/>
    </source>
</evidence>
<protein>
    <recommendedName>
        <fullName evidence="5">FtsK domain-containing protein</fullName>
    </recommendedName>
</protein>
<evidence type="ECO:0000256" key="1">
    <source>
        <dbReference type="ARBA" id="ARBA00022741"/>
    </source>
</evidence>
<dbReference type="GO" id="GO:0003677">
    <property type="term" value="F:DNA binding"/>
    <property type="evidence" value="ECO:0007669"/>
    <property type="project" value="InterPro"/>
</dbReference>
<evidence type="ECO:0000256" key="4">
    <source>
        <dbReference type="SAM" id="Phobius"/>
    </source>
</evidence>
<name>A0A1S1QI93_9ACTN</name>
<keyword evidence="4" id="KW-1133">Transmembrane helix</keyword>
<organism evidence="6 7">
    <name type="scientific">Parafrankia soli</name>
    <dbReference type="NCBI Taxonomy" id="2599596"/>
    <lineage>
        <taxon>Bacteria</taxon>
        <taxon>Bacillati</taxon>
        <taxon>Actinomycetota</taxon>
        <taxon>Actinomycetes</taxon>
        <taxon>Frankiales</taxon>
        <taxon>Frankiaceae</taxon>
        <taxon>Parafrankia</taxon>
    </lineage>
</organism>
<feature type="domain" description="FtsK" evidence="5">
    <location>
        <begin position="208"/>
        <end position="400"/>
    </location>
</feature>
<evidence type="ECO:0000259" key="5">
    <source>
        <dbReference type="PROSITE" id="PS50901"/>
    </source>
</evidence>
<keyword evidence="4" id="KW-0472">Membrane</keyword>
<feature type="transmembrane region" description="Helical" evidence="4">
    <location>
        <begin position="63"/>
        <end position="82"/>
    </location>
</feature>
<dbReference type="Gene3D" id="3.40.50.300">
    <property type="entry name" value="P-loop containing nucleotide triphosphate hydrolases"/>
    <property type="match status" value="1"/>
</dbReference>